<dbReference type="GO" id="GO:0046872">
    <property type="term" value="F:metal ion binding"/>
    <property type="evidence" value="ECO:0007669"/>
    <property type="project" value="UniProtKB-KW"/>
</dbReference>
<keyword evidence="14" id="KW-1185">Reference proteome</keyword>
<dbReference type="GO" id="GO:0005524">
    <property type="term" value="F:ATP binding"/>
    <property type="evidence" value="ECO:0007669"/>
    <property type="project" value="UniProtKB-KW"/>
</dbReference>
<dbReference type="InterPro" id="IPR005218">
    <property type="entry name" value="Diacylglycerol/lipid_kinase"/>
</dbReference>
<evidence type="ECO:0000256" key="11">
    <source>
        <dbReference type="ARBA" id="ARBA00023264"/>
    </source>
</evidence>
<keyword evidence="2" id="KW-0444">Lipid biosynthesis</keyword>
<dbReference type="SMART" id="SM00046">
    <property type="entry name" value="DAGKc"/>
    <property type="match status" value="1"/>
</dbReference>
<dbReference type="InterPro" id="IPR050187">
    <property type="entry name" value="Lipid_Phosphate_FormReg"/>
</dbReference>
<dbReference type="AlphaFoldDB" id="A0A6M1TG18"/>
<accession>A0A6M1TG18</accession>
<keyword evidence="9" id="KW-0443">Lipid metabolism</keyword>
<dbReference type="InterPro" id="IPR045540">
    <property type="entry name" value="YegS/DAGK_C"/>
</dbReference>
<dbReference type="InterPro" id="IPR017438">
    <property type="entry name" value="ATP-NAD_kinase_N"/>
</dbReference>
<evidence type="ECO:0000256" key="6">
    <source>
        <dbReference type="ARBA" id="ARBA00022777"/>
    </source>
</evidence>
<evidence type="ECO:0000256" key="9">
    <source>
        <dbReference type="ARBA" id="ARBA00023098"/>
    </source>
</evidence>
<dbReference type="EMBL" id="JAALLS010000015">
    <property type="protein sequence ID" value="NGP89052.1"/>
    <property type="molecule type" value="Genomic_DNA"/>
</dbReference>
<keyword evidence="10" id="KW-0594">Phospholipid biosynthesis</keyword>
<evidence type="ECO:0000256" key="1">
    <source>
        <dbReference type="ARBA" id="ARBA00001946"/>
    </source>
</evidence>
<dbReference type="Proteomes" id="UP000479132">
    <property type="component" value="Unassembled WGS sequence"/>
</dbReference>
<sequence length="289" mass="32074">MKRYLFIYNPAARNGKPNGRLARLKKRVADHPASTILHSQKKGDIAQLVQQNINDYDVFVACGGDGTIGEMGGQLLHTGKELGIIPMGTGNDLSKTLKIPKDIDQALEIVFEQSSTAIDVGQFNDVIFLNTLGFGFDGLTNRYAYDYTMLPSFLRYAFAAIRASITHNRFTVHFNGDSSGRQLIMLSFANGRVEGGSFWIAPEASVTDQRLDMVSIRKVGKWLIPLLLPLFQFKKAGVLPQVQYRQIRKISFSLDTTPDIHADGEIIESEATQFTVTTLSRALNVICKL</sequence>
<dbReference type="Pfam" id="PF00781">
    <property type="entry name" value="DAGK_cat"/>
    <property type="match status" value="1"/>
</dbReference>
<dbReference type="GO" id="GO:0008654">
    <property type="term" value="P:phospholipid biosynthetic process"/>
    <property type="evidence" value="ECO:0007669"/>
    <property type="project" value="UniProtKB-KW"/>
</dbReference>
<dbReference type="Gene3D" id="2.60.200.40">
    <property type="match status" value="1"/>
</dbReference>
<evidence type="ECO:0000256" key="7">
    <source>
        <dbReference type="ARBA" id="ARBA00022840"/>
    </source>
</evidence>
<gene>
    <name evidence="13" type="ORF">G3569_11875</name>
</gene>
<dbReference type="Pfam" id="PF19279">
    <property type="entry name" value="YegS_C"/>
    <property type="match status" value="1"/>
</dbReference>
<evidence type="ECO:0000256" key="5">
    <source>
        <dbReference type="ARBA" id="ARBA00022741"/>
    </source>
</evidence>
<dbReference type="GO" id="GO:0016301">
    <property type="term" value="F:kinase activity"/>
    <property type="evidence" value="ECO:0007669"/>
    <property type="project" value="UniProtKB-KW"/>
</dbReference>
<comment type="caution">
    <text evidence="13">The sequence shown here is derived from an EMBL/GenBank/DDBJ whole genome shotgun (WGS) entry which is preliminary data.</text>
</comment>
<keyword evidence="7" id="KW-0067">ATP-binding</keyword>
<dbReference type="InterPro" id="IPR001206">
    <property type="entry name" value="Diacylglycerol_kinase_cat_dom"/>
</dbReference>
<evidence type="ECO:0000259" key="12">
    <source>
        <dbReference type="PROSITE" id="PS50146"/>
    </source>
</evidence>
<name>A0A6M1TG18_9BACT</name>
<evidence type="ECO:0000313" key="14">
    <source>
        <dbReference type="Proteomes" id="UP000479132"/>
    </source>
</evidence>
<evidence type="ECO:0000256" key="3">
    <source>
        <dbReference type="ARBA" id="ARBA00022679"/>
    </source>
</evidence>
<dbReference type="PANTHER" id="PTHR12358:SF106">
    <property type="entry name" value="LIPID KINASE YEGS"/>
    <property type="match status" value="1"/>
</dbReference>
<keyword evidence="3" id="KW-0808">Transferase</keyword>
<proteinExistence type="predicted"/>
<dbReference type="SUPFAM" id="SSF111331">
    <property type="entry name" value="NAD kinase/diacylglycerol kinase-like"/>
    <property type="match status" value="1"/>
</dbReference>
<evidence type="ECO:0000256" key="2">
    <source>
        <dbReference type="ARBA" id="ARBA00022516"/>
    </source>
</evidence>
<dbReference type="PANTHER" id="PTHR12358">
    <property type="entry name" value="SPHINGOSINE KINASE"/>
    <property type="match status" value="1"/>
</dbReference>
<reference evidence="13 14" key="1">
    <citation type="submission" date="2020-02" db="EMBL/GenBank/DDBJ databases">
        <title>Aliifodinibius halophilus 2W32, complete genome.</title>
        <authorList>
            <person name="Li Y."/>
            <person name="Wu S."/>
        </authorList>
    </citation>
    <scope>NUCLEOTIDE SEQUENCE [LARGE SCALE GENOMIC DNA]</scope>
    <source>
        <strain evidence="13 14">2W32</strain>
    </source>
</reference>
<keyword evidence="6 13" id="KW-0418">Kinase</keyword>
<keyword evidence="11" id="KW-1208">Phospholipid metabolism</keyword>
<evidence type="ECO:0000256" key="4">
    <source>
        <dbReference type="ARBA" id="ARBA00022723"/>
    </source>
</evidence>
<protein>
    <submittedName>
        <fullName evidence="13">YegS/Rv2252/BmrU family lipid kinase</fullName>
    </submittedName>
</protein>
<keyword evidence="8" id="KW-0460">Magnesium</keyword>
<evidence type="ECO:0000313" key="13">
    <source>
        <dbReference type="EMBL" id="NGP89052.1"/>
    </source>
</evidence>
<dbReference type="RefSeq" id="WP_165269395.1">
    <property type="nucleotide sequence ID" value="NZ_JAALLS010000015.1"/>
</dbReference>
<dbReference type="PROSITE" id="PS50146">
    <property type="entry name" value="DAGK"/>
    <property type="match status" value="1"/>
</dbReference>
<dbReference type="InterPro" id="IPR016064">
    <property type="entry name" value="NAD/diacylglycerol_kinase_sf"/>
</dbReference>
<keyword evidence="4" id="KW-0479">Metal-binding</keyword>
<dbReference type="GO" id="GO:0005886">
    <property type="term" value="C:plasma membrane"/>
    <property type="evidence" value="ECO:0007669"/>
    <property type="project" value="TreeGrafter"/>
</dbReference>
<comment type="cofactor">
    <cofactor evidence="1">
        <name>Mg(2+)</name>
        <dbReference type="ChEBI" id="CHEBI:18420"/>
    </cofactor>
</comment>
<feature type="domain" description="DAGKc" evidence="12">
    <location>
        <begin position="1"/>
        <end position="127"/>
    </location>
</feature>
<organism evidence="13 14">
    <name type="scientific">Fodinibius halophilus</name>
    <dbReference type="NCBI Taxonomy" id="1736908"/>
    <lineage>
        <taxon>Bacteria</taxon>
        <taxon>Pseudomonadati</taxon>
        <taxon>Balneolota</taxon>
        <taxon>Balneolia</taxon>
        <taxon>Balneolales</taxon>
        <taxon>Balneolaceae</taxon>
        <taxon>Fodinibius</taxon>
    </lineage>
</organism>
<dbReference type="Gene3D" id="3.40.50.10330">
    <property type="entry name" value="Probable inorganic polyphosphate/atp-NAD kinase, domain 1"/>
    <property type="match status" value="1"/>
</dbReference>
<evidence type="ECO:0000256" key="10">
    <source>
        <dbReference type="ARBA" id="ARBA00023209"/>
    </source>
</evidence>
<evidence type="ECO:0000256" key="8">
    <source>
        <dbReference type="ARBA" id="ARBA00022842"/>
    </source>
</evidence>
<keyword evidence="5" id="KW-0547">Nucleotide-binding</keyword>
<dbReference type="NCBIfam" id="TIGR00147">
    <property type="entry name" value="YegS/Rv2252/BmrU family lipid kinase"/>
    <property type="match status" value="1"/>
</dbReference>